<evidence type="ECO:0000313" key="2">
    <source>
        <dbReference type="EMBL" id="QEC80249.1"/>
    </source>
</evidence>
<dbReference type="EMBL" id="CP042437">
    <property type="protein sequence ID" value="QEC80249.1"/>
    <property type="molecule type" value="Genomic_DNA"/>
</dbReference>
<protein>
    <recommendedName>
        <fullName evidence="4">YcxB family protein</fullName>
    </recommendedName>
</protein>
<evidence type="ECO:0008006" key="4">
    <source>
        <dbReference type="Google" id="ProtNLM"/>
    </source>
</evidence>
<gene>
    <name evidence="2" type="ORF">FSB76_31420</name>
</gene>
<dbReference type="Proteomes" id="UP000321362">
    <property type="component" value="Chromosome"/>
</dbReference>
<feature type="transmembrane region" description="Helical" evidence="1">
    <location>
        <begin position="7"/>
        <end position="28"/>
    </location>
</feature>
<keyword evidence="3" id="KW-1185">Reference proteome</keyword>
<evidence type="ECO:0000256" key="1">
    <source>
        <dbReference type="SAM" id="Phobius"/>
    </source>
</evidence>
<name>A0A5B8W9N6_9SPHI</name>
<reference evidence="2 3" key="1">
    <citation type="journal article" date="2013" name="J. Microbiol.">
        <title>Mucilaginibacter ginsenosidivorax sp. nov., with ginsenoside converting activity isolated from sediment.</title>
        <authorList>
            <person name="Kim J.K."/>
            <person name="Choi T.E."/>
            <person name="Liu Q.M."/>
            <person name="Park H.Y."/>
            <person name="Yi T.H."/>
            <person name="Yoon M.H."/>
            <person name="Kim S.C."/>
            <person name="Im W.T."/>
        </authorList>
    </citation>
    <scope>NUCLEOTIDE SEQUENCE [LARGE SCALE GENOMIC DNA]</scope>
    <source>
        <strain evidence="2 3">KHI28</strain>
    </source>
</reference>
<dbReference type="AlphaFoldDB" id="A0A5B8W9N6"/>
<dbReference type="OrthoDB" id="799872at2"/>
<evidence type="ECO:0000313" key="3">
    <source>
        <dbReference type="Proteomes" id="UP000321362"/>
    </source>
</evidence>
<dbReference type="KEGG" id="mgk:FSB76_31420"/>
<keyword evidence="1" id="KW-0472">Membrane</keyword>
<sequence length="157" mass="18122">MKYYFKFGTGLILQLVITAIWILVISFNRNVSPVASWFIYIGFAFNLISLFYSNLRSIIVAINKEPQLEFDEVFIYDHVKNVKYYWADIEEIEEENGSLMIKMYPVAKQTSTGQILIRQAPKIIRLGNVNAYLSELLTTLNSYSIKALKMEKSGSEN</sequence>
<keyword evidence="1" id="KW-1133">Transmembrane helix</keyword>
<proteinExistence type="predicted"/>
<accession>A0A5B8W9N6</accession>
<dbReference type="RefSeq" id="WP_147060626.1">
    <property type="nucleotide sequence ID" value="NZ_CP042437.1"/>
</dbReference>
<keyword evidence="1" id="KW-0812">Transmembrane</keyword>
<organism evidence="2 3">
    <name type="scientific">Mucilaginibacter ginsenosidivorax</name>
    <dbReference type="NCBI Taxonomy" id="862126"/>
    <lineage>
        <taxon>Bacteria</taxon>
        <taxon>Pseudomonadati</taxon>
        <taxon>Bacteroidota</taxon>
        <taxon>Sphingobacteriia</taxon>
        <taxon>Sphingobacteriales</taxon>
        <taxon>Sphingobacteriaceae</taxon>
        <taxon>Mucilaginibacter</taxon>
    </lineage>
</organism>
<feature type="transmembrane region" description="Helical" evidence="1">
    <location>
        <begin position="34"/>
        <end position="55"/>
    </location>
</feature>